<reference evidence="2" key="2">
    <citation type="submission" date="2024-10" db="UniProtKB">
        <authorList>
            <consortium name="EnsemblProtists"/>
        </authorList>
    </citation>
    <scope>IDENTIFICATION</scope>
</reference>
<keyword evidence="1" id="KW-0812">Transmembrane</keyword>
<evidence type="ECO:0000313" key="2">
    <source>
        <dbReference type="EnsemblProtists" id="EOD20716"/>
    </source>
</evidence>
<dbReference type="Gene3D" id="1.20.120.550">
    <property type="entry name" value="Membrane associated eicosanoid/glutathione metabolism-like domain"/>
    <property type="match status" value="1"/>
</dbReference>
<dbReference type="HOGENOM" id="CLU_1423908_0_0_1"/>
<name>A0A0D3JB31_EMIH1</name>
<sequence>MPSAVVQAVISELSGPAMVTAGWTLLGMNFMPMGPTAGMVGACEPQKTWGNRTFLNMMEHAPLFLSSLWVFAIFVSAEEATKIGTTYIALRSLYPVIWAAFGGANGAPMQPYTWFLFGKGMNLFYVTFPQYGCVFYMALATLLKLGLAIDLNSIVGVPALAAPLGFGLFLYHFALGGFPYLQKAVAPLFGK</sequence>
<dbReference type="KEGG" id="ehx:EMIHUDRAFT_101700"/>
<keyword evidence="1" id="KW-0472">Membrane</keyword>
<dbReference type="GeneID" id="17266263"/>
<reference evidence="3" key="1">
    <citation type="journal article" date="2013" name="Nature">
        <title>Pan genome of the phytoplankton Emiliania underpins its global distribution.</title>
        <authorList>
            <person name="Read B.A."/>
            <person name="Kegel J."/>
            <person name="Klute M.J."/>
            <person name="Kuo A."/>
            <person name="Lefebvre S.C."/>
            <person name="Maumus F."/>
            <person name="Mayer C."/>
            <person name="Miller J."/>
            <person name="Monier A."/>
            <person name="Salamov A."/>
            <person name="Young J."/>
            <person name="Aguilar M."/>
            <person name="Claverie J.M."/>
            <person name="Frickenhaus S."/>
            <person name="Gonzalez K."/>
            <person name="Herman E.K."/>
            <person name="Lin Y.C."/>
            <person name="Napier J."/>
            <person name="Ogata H."/>
            <person name="Sarno A.F."/>
            <person name="Shmutz J."/>
            <person name="Schroeder D."/>
            <person name="de Vargas C."/>
            <person name="Verret F."/>
            <person name="von Dassow P."/>
            <person name="Valentin K."/>
            <person name="Van de Peer Y."/>
            <person name="Wheeler G."/>
            <person name="Dacks J.B."/>
            <person name="Delwiche C.F."/>
            <person name="Dyhrman S.T."/>
            <person name="Glockner G."/>
            <person name="John U."/>
            <person name="Richards T."/>
            <person name="Worden A.Z."/>
            <person name="Zhang X."/>
            <person name="Grigoriev I.V."/>
            <person name="Allen A.E."/>
            <person name="Bidle K."/>
            <person name="Borodovsky M."/>
            <person name="Bowler C."/>
            <person name="Brownlee C."/>
            <person name="Cock J.M."/>
            <person name="Elias M."/>
            <person name="Gladyshev V.N."/>
            <person name="Groth M."/>
            <person name="Guda C."/>
            <person name="Hadaegh A."/>
            <person name="Iglesias-Rodriguez M.D."/>
            <person name="Jenkins J."/>
            <person name="Jones B.M."/>
            <person name="Lawson T."/>
            <person name="Leese F."/>
            <person name="Lindquist E."/>
            <person name="Lobanov A."/>
            <person name="Lomsadze A."/>
            <person name="Malik S.B."/>
            <person name="Marsh M.E."/>
            <person name="Mackinder L."/>
            <person name="Mock T."/>
            <person name="Mueller-Roeber B."/>
            <person name="Pagarete A."/>
            <person name="Parker M."/>
            <person name="Probert I."/>
            <person name="Quesneville H."/>
            <person name="Raines C."/>
            <person name="Rensing S.A."/>
            <person name="Riano-Pachon D.M."/>
            <person name="Richier S."/>
            <person name="Rokitta S."/>
            <person name="Shiraiwa Y."/>
            <person name="Soanes D.M."/>
            <person name="van der Giezen M."/>
            <person name="Wahlund T.M."/>
            <person name="Williams B."/>
            <person name="Wilson W."/>
            <person name="Wolfe G."/>
            <person name="Wurch L.L."/>
        </authorList>
    </citation>
    <scope>NUCLEOTIDE SEQUENCE</scope>
</reference>
<dbReference type="EnsemblProtists" id="EOD20716">
    <property type="protein sequence ID" value="EOD20716"/>
    <property type="gene ID" value="EMIHUDRAFT_241933"/>
</dbReference>
<keyword evidence="1" id="KW-1133">Transmembrane helix</keyword>
<proteinExistence type="predicted"/>
<dbReference type="KEGG" id="ehx:EMIHUDRAFT_241933"/>
<evidence type="ECO:0000313" key="3">
    <source>
        <dbReference type="Proteomes" id="UP000013827"/>
    </source>
</evidence>
<keyword evidence="3" id="KW-1185">Reference proteome</keyword>
<dbReference type="GeneID" id="17266547"/>
<accession>A0A0D3JB31</accession>
<dbReference type="RefSeq" id="XP_005773145.1">
    <property type="nucleotide sequence ID" value="XM_005773088.1"/>
</dbReference>
<feature type="transmembrane region" description="Helical" evidence="1">
    <location>
        <begin position="89"/>
        <end position="108"/>
    </location>
</feature>
<dbReference type="EnsemblProtists" id="EOD21000">
    <property type="protein sequence ID" value="EOD21000"/>
    <property type="gene ID" value="EMIHUDRAFT_101700"/>
</dbReference>
<feature type="transmembrane region" description="Helical" evidence="1">
    <location>
        <begin position="154"/>
        <end position="174"/>
    </location>
</feature>
<dbReference type="PaxDb" id="2903-EOD20716"/>
<protein>
    <submittedName>
        <fullName evidence="2">Uncharacterized protein</fullName>
    </submittedName>
</protein>
<feature type="transmembrane region" description="Helical" evidence="1">
    <location>
        <begin position="128"/>
        <end position="147"/>
    </location>
</feature>
<dbReference type="AlphaFoldDB" id="A0A0D3JB31"/>
<dbReference type="OMA" id="MEHAPLF"/>
<dbReference type="SUPFAM" id="SSF161084">
    <property type="entry name" value="MAPEG domain-like"/>
    <property type="match status" value="1"/>
</dbReference>
<dbReference type="InterPro" id="IPR023352">
    <property type="entry name" value="MAPEG-like_dom_sf"/>
</dbReference>
<dbReference type="Proteomes" id="UP000013827">
    <property type="component" value="Unassembled WGS sequence"/>
</dbReference>
<evidence type="ECO:0000256" key="1">
    <source>
        <dbReference type="SAM" id="Phobius"/>
    </source>
</evidence>
<organism evidence="2 3">
    <name type="scientific">Emiliania huxleyi (strain CCMP1516)</name>
    <dbReference type="NCBI Taxonomy" id="280463"/>
    <lineage>
        <taxon>Eukaryota</taxon>
        <taxon>Haptista</taxon>
        <taxon>Haptophyta</taxon>
        <taxon>Prymnesiophyceae</taxon>
        <taxon>Isochrysidales</taxon>
        <taxon>Noelaerhabdaceae</taxon>
        <taxon>Emiliania</taxon>
    </lineage>
</organism>
<feature type="transmembrane region" description="Helical" evidence="1">
    <location>
        <begin position="60"/>
        <end position="77"/>
    </location>
</feature>
<dbReference type="RefSeq" id="XP_005773429.1">
    <property type="nucleotide sequence ID" value="XM_005773372.1"/>
</dbReference>